<keyword evidence="4" id="KW-0808">Transferase</keyword>
<dbReference type="Pfam" id="PF01339">
    <property type="entry name" value="CheB_methylest"/>
    <property type="match status" value="1"/>
</dbReference>
<dbReference type="GO" id="GO:0005524">
    <property type="term" value="F:ATP binding"/>
    <property type="evidence" value="ECO:0007669"/>
    <property type="project" value="UniProtKB-KW"/>
</dbReference>
<evidence type="ECO:0000313" key="12">
    <source>
        <dbReference type="EMBL" id="MBR0653913.1"/>
    </source>
</evidence>
<dbReference type="EMBL" id="JAAEDH010000002">
    <property type="protein sequence ID" value="MBR0653913.1"/>
    <property type="molecule type" value="Genomic_DNA"/>
</dbReference>
<protein>
    <recommendedName>
        <fullName evidence="2">histidine kinase</fullName>
        <ecNumber evidence="2">2.7.13.3</ecNumber>
    </recommendedName>
</protein>
<dbReference type="PROSITE" id="PS50123">
    <property type="entry name" value="CHER"/>
    <property type="match status" value="1"/>
</dbReference>
<reference evidence="12" key="2">
    <citation type="journal article" date="2021" name="Syst. Appl. Microbiol.">
        <title>Roseomonas hellenica sp. nov., isolated from roots of wild-growing Alkanna tinctoria.</title>
        <authorList>
            <person name="Rat A."/>
            <person name="Naranjo H.D."/>
            <person name="Lebbe L."/>
            <person name="Cnockaert M."/>
            <person name="Krigas N."/>
            <person name="Grigoriadou K."/>
            <person name="Maloupa E."/>
            <person name="Willems A."/>
        </authorList>
    </citation>
    <scope>NUCLEOTIDE SEQUENCE</scope>
    <source>
        <strain evidence="12">LMG 28251</strain>
    </source>
</reference>
<sequence>MPERPGVAIVVVTHLNRERESLLPEILGRFTAMPVLRAEHSVEVRPDHVYVMVSNTILEIKDRHLRVEVEGAGRNHKPVDVFLSALAMDLGELSAGVILSGGDGDGTLGIKAIKERGGLTMAQVSDGHGPQHPSMPESAIATGLVDFAIPVEEMGRKLKEFSADTSGNGTTSPAAVADEPVEQRIPTIYSILRNQIGHDFSGYKTKTFLRRVRRRMHVGRLPSIDAYVERLQQEPVEVAALFRDLLINVTSFFRDAEAFRSLAELVIPKLFENRGADDSVRVWVPGCATGEEVFSIAILLREHMDTLAAAPRVQIFATDIDERSLMVARAARFPEALLDGVSEARRKRFFIPDGGSYVIAKEVRELCIFSPHNIIRDPPFSRIDLISCRNLLIYFGPQVQNQVIPTFHYALHPGGRLFLGSAENVSQYDDLFIAIDKRHRIFRRRSDRSTSLRLPMLMTAMRHGGATDAIIRRPQSTKLALRDAVDVQLLERFMPAHVVVNRDGDVLNFSGHTGKYLEAPPGAPTRNVLIMARKSLRLDLRAVFTEAVESGRSITRDGIAVENDDGQIQVISLIVEPLNQSRMPSENFEPLYLVLFFDRGPPLSREEALGRANAADDGAAAQMERELRDTRDRLQSLIEEYETAMEDLKSANEELVSVNEEMQSTNEELEASQEELQSVNEELQTVNAELHDKVDKLDRANADLRNLFDITDVATVFLDRKLVIRSFTPAVGKVFNILPTDRGRPITDLAINLRLANLERDIDEVFSGRGAVETRAERDDQRANFLIRIAPYRGEDQQIDGVVVTFIDITTLTRAEARQRVLIAELQHRTRNLLAIVQSIARRTLGNGGSLPDFTARLEALGRVQNLVSGETENVIELRDVILMALNAVAPGFEGKVRLTGPAVTLEFQQMQTFALALHELSSNAVKHGALRPGSGEVTITWELEGVDNRDQFLTFHWRETGIEGMARPIHRGFGTELIERASGFTRDTEAHLDFGESGIDCRIRMALPATAEPREMMDAAARP</sequence>
<evidence type="ECO:0000256" key="4">
    <source>
        <dbReference type="ARBA" id="ARBA00022679"/>
    </source>
</evidence>
<dbReference type="InterPro" id="IPR022642">
    <property type="entry name" value="CheR_C"/>
</dbReference>
<keyword evidence="5" id="KW-0547">Nucleotide-binding</keyword>
<dbReference type="InterPro" id="IPR050903">
    <property type="entry name" value="Bact_Chemotaxis_MeTrfase"/>
</dbReference>
<dbReference type="PROSITE" id="PS50122">
    <property type="entry name" value="CHEB"/>
    <property type="match status" value="1"/>
</dbReference>
<dbReference type="Pfam" id="PF01739">
    <property type="entry name" value="CheR"/>
    <property type="match status" value="1"/>
</dbReference>
<evidence type="ECO:0000256" key="6">
    <source>
        <dbReference type="ARBA" id="ARBA00022777"/>
    </source>
</evidence>
<gene>
    <name evidence="12" type="ORF">GXW79_02355</name>
</gene>
<dbReference type="Pfam" id="PF13596">
    <property type="entry name" value="PAS_10"/>
    <property type="match status" value="1"/>
</dbReference>
<dbReference type="GO" id="GO:0005737">
    <property type="term" value="C:cytoplasm"/>
    <property type="evidence" value="ECO:0007669"/>
    <property type="project" value="InterPro"/>
</dbReference>
<evidence type="ECO:0000256" key="7">
    <source>
        <dbReference type="ARBA" id="ARBA00022840"/>
    </source>
</evidence>
<dbReference type="GO" id="GO:0008757">
    <property type="term" value="F:S-adenosylmethionine-dependent methyltransferase activity"/>
    <property type="evidence" value="ECO:0007669"/>
    <property type="project" value="InterPro"/>
</dbReference>
<dbReference type="InterPro" id="IPR029063">
    <property type="entry name" value="SAM-dependent_MTases_sf"/>
</dbReference>
<dbReference type="Gene3D" id="3.40.50.180">
    <property type="entry name" value="Methylesterase CheB, C-terminal domain"/>
    <property type="match status" value="1"/>
</dbReference>
<evidence type="ECO:0000256" key="5">
    <source>
        <dbReference type="ARBA" id="ARBA00022741"/>
    </source>
</evidence>
<dbReference type="PANTHER" id="PTHR24422:SF27">
    <property type="entry name" value="PROTEIN-GLUTAMATE O-METHYLTRANSFERASE"/>
    <property type="match status" value="1"/>
</dbReference>
<dbReference type="SUPFAM" id="SSF47757">
    <property type="entry name" value="Chemotaxis receptor methyltransferase CheR, N-terminal domain"/>
    <property type="match status" value="1"/>
</dbReference>
<evidence type="ECO:0000256" key="3">
    <source>
        <dbReference type="ARBA" id="ARBA00022553"/>
    </source>
</evidence>
<evidence type="ECO:0000259" key="10">
    <source>
        <dbReference type="PROSITE" id="PS50122"/>
    </source>
</evidence>
<comment type="caution">
    <text evidence="8">Lacks conserved residue(s) required for the propagation of feature annotation.</text>
</comment>
<organism evidence="12 13">
    <name type="scientific">Plastoroseomonas arctica</name>
    <dbReference type="NCBI Taxonomy" id="1509237"/>
    <lineage>
        <taxon>Bacteria</taxon>
        <taxon>Pseudomonadati</taxon>
        <taxon>Pseudomonadota</taxon>
        <taxon>Alphaproteobacteria</taxon>
        <taxon>Acetobacterales</taxon>
        <taxon>Acetobacteraceae</taxon>
        <taxon>Plastoroseomonas</taxon>
    </lineage>
</organism>
<dbReference type="AlphaFoldDB" id="A0AAF1JZ04"/>
<dbReference type="EC" id="2.7.13.3" evidence="2"/>
<keyword evidence="3" id="KW-0597">Phosphoprotein</keyword>
<keyword evidence="6" id="KW-0418">Kinase</keyword>
<comment type="caution">
    <text evidence="12">The sequence shown here is derived from an EMBL/GenBank/DDBJ whole genome shotgun (WGS) entry which is preliminary data.</text>
</comment>
<dbReference type="InterPro" id="IPR036890">
    <property type="entry name" value="HATPase_C_sf"/>
</dbReference>
<dbReference type="InterPro" id="IPR035965">
    <property type="entry name" value="PAS-like_dom_sf"/>
</dbReference>
<dbReference type="InterPro" id="IPR035909">
    <property type="entry name" value="CheB_C"/>
</dbReference>
<dbReference type="Pfam" id="PF03705">
    <property type="entry name" value="CheR_N"/>
    <property type="match status" value="1"/>
</dbReference>
<dbReference type="SUPFAM" id="SSF55785">
    <property type="entry name" value="PYP-like sensor domain (PAS domain)"/>
    <property type="match status" value="1"/>
</dbReference>
<dbReference type="PANTHER" id="PTHR24422">
    <property type="entry name" value="CHEMOTAXIS PROTEIN METHYLTRANSFERASE"/>
    <property type="match status" value="1"/>
</dbReference>
<evidence type="ECO:0000256" key="8">
    <source>
        <dbReference type="PROSITE-ProRule" id="PRU00050"/>
    </source>
</evidence>
<dbReference type="Proteomes" id="UP001196068">
    <property type="component" value="Unassembled WGS sequence"/>
</dbReference>
<keyword evidence="13" id="KW-1185">Reference proteome</keyword>
<proteinExistence type="predicted"/>
<dbReference type="InterPro" id="IPR000780">
    <property type="entry name" value="CheR_MeTrfase"/>
</dbReference>
<evidence type="ECO:0000256" key="9">
    <source>
        <dbReference type="SAM" id="Coils"/>
    </source>
</evidence>
<evidence type="ECO:0000256" key="2">
    <source>
        <dbReference type="ARBA" id="ARBA00012438"/>
    </source>
</evidence>
<dbReference type="InterPro" id="IPR011102">
    <property type="entry name" value="Sig_transdc_His_kinase_HWE"/>
</dbReference>
<dbReference type="PRINTS" id="PR00996">
    <property type="entry name" value="CHERMTFRASE"/>
</dbReference>
<dbReference type="InterPro" id="IPR000673">
    <property type="entry name" value="Sig_transdc_resp-reg_Me-estase"/>
</dbReference>
<feature type="domain" description="CheB-type methylesterase" evidence="10">
    <location>
        <begin position="1"/>
        <end position="158"/>
    </location>
</feature>
<dbReference type="CDD" id="cd16434">
    <property type="entry name" value="CheB-CheR_fusion"/>
    <property type="match status" value="1"/>
</dbReference>
<feature type="domain" description="CheR-type methyltransferase" evidence="11">
    <location>
        <begin position="191"/>
        <end position="448"/>
    </location>
</feature>
<name>A0AAF1JZ04_9PROT</name>
<dbReference type="Gene3D" id="3.30.450.20">
    <property type="entry name" value="PAS domain"/>
    <property type="match status" value="1"/>
</dbReference>
<dbReference type="GO" id="GO:0008984">
    <property type="term" value="F:protein-glutamate methylesterase activity"/>
    <property type="evidence" value="ECO:0007669"/>
    <property type="project" value="InterPro"/>
</dbReference>
<dbReference type="Pfam" id="PF07536">
    <property type="entry name" value="HWE_HK"/>
    <property type="match status" value="1"/>
</dbReference>
<evidence type="ECO:0000259" key="11">
    <source>
        <dbReference type="PROSITE" id="PS50123"/>
    </source>
</evidence>
<evidence type="ECO:0000313" key="13">
    <source>
        <dbReference type="Proteomes" id="UP001196068"/>
    </source>
</evidence>
<dbReference type="InterPro" id="IPR022641">
    <property type="entry name" value="CheR_N"/>
</dbReference>
<dbReference type="SMART" id="SM00911">
    <property type="entry name" value="HWE_HK"/>
    <property type="match status" value="1"/>
</dbReference>
<feature type="coiled-coil region" evidence="9">
    <location>
        <begin position="620"/>
        <end position="707"/>
    </location>
</feature>
<accession>A0AAF1JZ04</accession>
<dbReference type="Gene3D" id="1.20.5.340">
    <property type="match status" value="1"/>
</dbReference>
<dbReference type="GO" id="GO:0006935">
    <property type="term" value="P:chemotaxis"/>
    <property type="evidence" value="ECO:0007669"/>
    <property type="project" value="InterPro"/>
</dbReference>
<reference evidence="12" key="1">
    <citation type="submission" date="2020-01" db="EMBL/GenBank/DDBJ databases">
        <authorList>
            <person name="Rat A."/>
        </authorList>
    </citation>
    <scope>NUCLEOTIDE SEQUENCE</scope>
    <source>
        <strain evidence="12">LMG 28251</strain>
    </source>
</reference>
<dbReference type="SUPFAM" id="SSF52738">
    <property type="entry name" value="Methylesterase CheB, C-terminal domain"/>
    <property type="match status" value="1"/>
</dbReference>
<dbReference type="SUPFAM" id="SSF53335">
    <property type="entry name" value="S-adenosyl-L-methionine-dependent methyltransferases"/>
    <property type="match status" value="1"/>
</dbReference>
<dbReference type="Gene3D" id="3.30.565.10">
    <property type="entry name" value="Histidine kinase-like ATPase, C-terminal domain"/>
    <property type="match status" value="1"/>
</dbReference>
<dbReference type="SMART" id="SM00138">
    <property type="entry name" value="MeTrc"/>
    <property type="match status" value="1"/>
</dbReference>
<evidence type="ECO:0000256" key="1">
    <source>
        <dbReference type="ARBA" id="ARBA00000085"/>
    </source>
</evidence>
<dbReference type="Gene3D" id="3.40.50.150">
    <property type="entry name" value="Vaccinia Virus protein VP39"/>
    <property type="match status" value="1"/>
</dbReference>
<dbReference type="GO" id="GO:0004673">
    <property type="term" value="F:protein histidine kinase activity"/>
    <property type="evidence" value="ECO:0007669"/>
    <property type="project" value="UniProtKB-EC"/>
</dbReference>
<dbReference type="GO" id="GO:0000156">
    <property type="term" value="F:phosphorelay response regulator activity"/>
    <property type="evidence" value="ECO:0007669"/>
    <property type="project" value="InterPro"/>
</dbReference>
<keyword evidence="9" id="KW-0175">Coiled coil</keyword>
<comment type="catalytic activity">
    <reaction evidence="1">
        <text>ATP + protein L-histidine = ADP + protein N-phospho-L-histidine.</text>
        <dbReference type="EC" id="2.7.13.3"/>
    </reaction>
</comment>
<keyword evidence="7" id="KW-0067">ATP-binding</keyword>